<dbReference type="Pfam" id="PF24301">
    <property type="entry name" value="FraC"/>
    <property type="match status" value="1"/>
</dbReference>
<gene>
    <name evidence="2" type="ORF">NIES267_65590</name>
</gene>
<dbReference type="OrthoDB" id="454780at2"/>
<protein>
    <submittedName>
        <fullName evidence="2">Filament integrity protein</fullName>
    </submittedName>
</protein>
<accession>A0A1Z4M0Z4</accession>
<keyword evidence="1" id="KW-0472">Membrane</keyword>
<keyword evidence="3" id="KW-1185">Reference proteome</keyword>
<feature type="transmembrane region" description="Helical" evidence="1">
    <location>
        <begin position="154"/>
        <end position="182"/>
    </location>
</feature>
<dbReference type="InterPro" id="IPR054663">
    <property type="entry name" value="FraC"/>
</dbReference>
<evidence type="ECO:0000313" key="3">
    <source>
        <dbReference type="Proteomes" id="UP000218418"/>
    </source>
</evidence>
<organism evidence="2 3">
    <name type="scientific">Calothrix parasitica NIES-267</name>
    <dbReference type="NCBI Taxonomy" id="1973488"/>
    <lineage>
        <taxon>Bacteria</taxon>
        <taxon>Bacillati</taxon>
        <taxon>Cyanobacteriota</taxon>
        <taxon>Cyanophyceae</taxon>
        <taxon>Nostocales</taxon>
        <taxon>Calotrichaceae</taxon>
        <taxon>Calothrix</taxon>
    </lineage>
</organism>
<feature type="transmembrane region" description="Helical" evidence="1">
    <location>
        <begin position="100"/>
        <end position="123"/>
    </location>
</feature>
<dbReference type="AlphaFoldDB" id="A0A1Z4M0Z4"/>
<dbReference type="EMBL" id="AP018227">
    <property type="protein sequence ID" value="BAY87048.1"/>
    <property type="molecule type" value="Genomic_DNA"/>
</dbReference>
<evidence type="ECO:0000256" key="1">
    <source>
        <dbReference type="SAM" id="Phobius"/>
    </source>
</evidence>
<dbReference type="NCBIfam" id="NF045624">
    <property type="entry name" value="filament_FraC"/>
    <property type="match status" value="1"/>
</dbReference>
<proteinExistence type="predicted"/>
<keyword evidence="1" id="KW-1133">Transmembrane helix</keyword>
<reference evidence="2 3" key="1">
    <citation type="submission" date="2017-06" db="EMBL/GenBank/DDBJ databases">
        <title>Genome sequencing of cyanobaciteial culture collection at National Institute for Environmental Studies (NIES).</title>
        <authorList>
            <person name="Hirose Y."/>
            <person name="Shimura Y."/>
            <person name="Fujisawa T."/>
            <person name="Nakamura Y."/>
            <person name="Kawachi M."/>
        </authorList>
    </citation>
    <scope>NUCLEOTIDE SEQUENCE [LARGE SCALE GENOMIC DNA]</scope>
    <source>
        <strain evidence="2 3">NIES-267</strain>
    </source>
</reference>
<sequence>MFEGFDPTSSFQIFPFGIILFDFLFLLVAIPVEAYILNRRLKFDKRTSSFYAISMNVFSNVIGWVIFFIVERTAIFDSYRIGIINYILYNRLPENFSSTIILVGFTTFFGTLIVKFGILKLMILSLSDPGEKKPEVEPEDSILLMRKSRRGKRIAWQSTSLLTTTLLATALSYTAITLVVLFRALSLANARL</sequence>
<evidence type="ECO:0000313" key="2">
    <source>
        <dbReference type="EMBL" id="BAY87048.1"/>
    </source>
</evidence>
<name>A0A1Z4M0Z4_9CYAN</name>
<feature type="transmembrane region" description="Helical" evidence="1">
    <location>
        <begin position="49"/>
        <end position="70"/>
    </location>
</feature>
<keyword evidence="1" id="KW-0812">Transmembrane</keyword>
<dbReference type="Proteomes" id="UP000218418">
    <property type="component" value="Chromosome"/>
</dbReference>
<feature type="transmembrane region" description="Helical" evidence="1">
    <location>
        <begin position="12"/>
        <end position="37"/>
    </location>
</feature>